<accession>A0A7S3JH05</accession>
<feature type="domain" description="EB1 C-terminal" evidence="2">
    <location>
        <begin position="38"/>
        <end position="109"/>
    </location>
</feature>
<dbReference type="InterPro" id="IPR036133">
    <property type="entry name" value="EB1_C_sf"/>
</dbReference>
<dbReference type="SUPFAM" id="SSF140612">
    <property type="entry name" value="EB1 dimerisation domain-like"/>
    <property type="match status" value="1"/>
</dbReference>
<evidence type="ECO:0000313" key="3">
    <source>
        <dbReference type="EMBL" id="CAE0355045.1"/>
    </source>
</evidence>
<dbReference type="PROSITE" id="PS51230">
    <property type="entry name" value="EB1_C"/>
    <property type="match status" value="1"/>
</dbReference>
<reference evidence="3" key="1">
    <citation type="submission" date="2021-01" db="EMBL/GenBank/DDBJ databases">
        <authorList>
            <person name="Corre E."/>
            <person name="Pelletier E."/>
            <person name="Niang G."/>
            <person name="Scheremetjew M."/>
            <person name="Finn R."/>
            <person name="Kale V."/>
            <person name="Holt S."/>
            <person name="Cochrane G."/>
            <person name="Meng A."/>
            <person name="Brown T."/>
            <person name="Cohen L."/>
        </authorList>
    </citation>
    <scope>NUCLEOTIDE SEQUENCE</scope>
    <source>
        <strain evidence="3">FSP1.4</strain>
    </source>
</reference>
<dbReference type="AlphaFoldDB" id="A0A7S3JH05"/>
<gene>
    <name evidence="3" type="ORF">EHAR0213_LOCUS13962</name>
</gene>
<proteinExistence type="predicted"/>
<dbReference type="GO" id="GO:0008017">
    <property type="term" value="F:microtubule binding"/>
    <property type="evidence" value="ECO:0007669"/>
    <property type="project" value="InterPro"/>
</dbReference>
<evidence type="ECO:0000256" key="1">
    <source>
        <dbReference type="PROSITE-ProRule" id="PRU00576"/>
    </source>
</evidence>
<sequence>MSNNNQLWSLIQQITVQLEEVIDQDSQTQESLSDLAQRLQRIINLHQKCNEAEQKMRIKQLTLMRERNLYLEKYRKIENLGEELEWQDQHDILPTIHSIMFESGDDEEE</sequence>
<keyword evidence="1" id="KW-0493">Microtubule</keyword>
<dbReference type="InterPro" id="IPR004953">
    <property type="entry name" value="EB1_C"/>
</dbReference>
<name>A0A7S3JH05_9SPIT</name>
<dbReference type="GO" id="GO:0005874">
    <property type="term" value="C:microtubule"/>
    <property type="evidence" value="ECO:0007669"/>
    <property type="project" value="UniProtKB-KW"/>
</dbReference>
<dbReference type="EMBL" id="HBII01033684">
    <property type="protein sequence ID" value="CAE0355045.1"/>
    <property type="molecule type" value="Transcribed_RNA"/>
</dbReference>
<evidence type="ECO:0000259" key="2">
    <source>
        <dbReference type="PROSITE" id="PS51230"/>
    </source>
</evidence>
<organism evidence="3">
    <name type="scientific">Euplotes harpa</name>
    <dbReference type="NCBI Taxonomy" id="151035"/>
    <lineage>
        <taxon>Eukaryota</taxon>
        <taxon>Sar</taxon>
        <taxon>Alveolata</taxon>
        <taxon>Ciliophora</taxon>
        <taxon>Intramacronucleata</taxon>
        <taxon>Spirotrichea</taxon>
        <taxon>Hypotrichia</taxon>
        <taxon>Euplotida</taxon>
        <taxon>Euplotidae</taxon>
        <taxon>Euplotes</taxon>
    </lineage>
</organism>
<protein>
    <recommendedName>
        <fullName evidence="2">EB1 C-terminal domain-containing protein</fullName>
    </recommendedName>
</protein>